<dbReference type="SUPFAM" id="SSF50952">
    <property type="entry name" value="Soluble quinoprotein glucose dehydrogenase"/>
    <property type="match status" value="1"/>
</dbReference>
<feature type="domain" description="Glucose/Sorbosone dehydrogenase" evidence="2">
    <location>
        <begin position="93"/>
        <end position="382"/>
    </location>
</feature>
<evidence type="ECO:0000259" key="2">
    <source>
        <dbReference type="Pfam" id="PF07995"/>
    </source>
</evidence>
<dbReference type="Gene3D" id="2.120.10.30">
    <property type="entry name" value="TolB, C-terminal domain"/>
    <property type="match status" value="1"/>
</dbReference>
<keyword evidence="3" id="KW-0560">Oxidoreductase</keyword>
<dbReference type="Pfam" id="PF07995">
    <property type="entry name" value="GSDH"/>
    <property type="match status" value="1"/>
</dbReference>
<dbReference type="GO" id="GO:0008876">
    <property type="term" value="F:quinoprotein glucose dehydrogenase activity"/>
    <property type="evidence" value="ECO:0007669"/>
    <property type="project" value="UniProtKB-EC"/>
</dbReference>
<protein>
    <submittedName>
        <fullName evidence="3">Quinoprotein glucose dehydrogenase B</fullName>
        <ecNumber evidence="3">1.1.5.2</ecNumber>
    </submittedName>
</protein>
<dbReference type="EMBL" id="LN868938">
    <property type="protein sequence ID" value="CRY77831.1"/>
    <property type="molecule type" value="Genomic_DNA"/>
</dbReference>
<dbReference type="InterPro" id="IPR011041">
    <property type="entry name" value="Quinoprot_gluc/sorb_DH_b-prop"/>
</dbReference>
<dbReference type="Proteomes" id="UP000057820">
    <property type="component" value="Chromosome 1"/>
</dbReference>
<feature type="region of interest" description="Disordered" evidence="1">
    <location>
        <begin position="15"/>
        <end position="42"/>
    </location>
</feature>
<dbReference type="KEGG" id="nfr:ERS450000_02613"/>
<gene>
    <name evidence="3" type="primary">gdhB_1</name>
    <name evidence="3" type="ORF">ERS450000_02613</name>
</gene>
<dbReference type="EC" id="1.1.5.2" evidence="3"/>
<reference evidence="4" key="1">
    <citation type="submission" date="2015-03" db="EMBL/GenBank/DDBJ databases">
        <authorList>
            <consortium name="Pathogen Informatics"/>
        </authorList>
    </citation>
    <scope>NUCLEOTIDE SEQUENCE [LARGE SCALE GENOMIC DNA]</scope>
    <source>
        <strain evidence="4">NCTC11134</strain>
    </source>
</reference>
<evidence type="ECO:0000313" key="3">
    <source>
        <dbReference type="EMBL" id="CRY77831.1"/>
    </source>
</evidence>
<dbReference type="InterPro" id="IPR012938">
    <property type="entry name" value="Glc/Sorbosone_DH"/>
</dbReference>
<evidence type="ECO:0000256" key="1">
    <source>
        <dbReference type="SAM" id="MobiDB-lite"/>
    </source>
</evidence>
<accession>A0A0H5P5K2</accession>
<dbReference type="InterPro" id="IPR011042">
    <property type="entry name" value="6-blade_b-propeller_TolB-like"/>
</dbReference>
<dbReference type="PANTHER" id="PTHR19328">
    <property type="entry name" value="HEDGEHOG-INTERACTING PROTEIN"/>
    <property type="match status" value="1"/>
</dbReference>
<dbReference type="PANTHER" id="PTHR19328:SF13">
    <property type="entry name" value="HIPL1 PROTEIN"/>
    <property type="match status" value="1"/>
</dbReference>
<organism evidence="3 4">
    <name type="scientific">Nocardia farcinica</name>
    <dbReference type="NCBI Taxonomy" id="37329"/>
    <lineage>
        <taxon>Bacteria</taxon>
        <taxon>Bacillati</taxon>
        <taxon>Actinomycetota</taxon>
        <taxon>Actinomycetes</taxon>
        <taxon>Mycobacteriales</taxon>
        <taxon>Nocardiaceae</taxon>
        <taxon>Nocardia</taxon>
    </lineage>
</organism>
<proteinExistence type="predicted"/>
<sequence length="398" mass="42065">MPSLSFRTRPVRIPFARKQFRPGRRQGAPAEQRSPRGTGTPPLARGAALLAAVLMLAACADDPAIPDATRTAPPAPAEIPGFGPAAEIARDIDVPWGLAFLPDGTALVAERDTGRILRIEPGRTPEEVYRVPGVAARGEGGLLGLAVSPRYPDDGYVYAYLTTADDNRIVRFRLDGPADPIFTGIANASFHNGGRLAFGPDGLLYVGTGDAGEPDLAQDPASPNGKILRLTPDGAPAPGNPTPGSPVYSRGHRNVQGLAWDSTGRLFAAEFGQNRYDEINLITPGADYGWPEVEGAGGSADGYTDPLLTWTTDEASPSGIAITDRTLYAAALRGERLWTATLTGDTLTDDRAVLDGTYGRLRTVTLAPDGALWLTTSNTDGRGDVRSGDDRILRFPGQ</sequence>
<name>A0A0H5P5K2_NOCFR</name>
<dbReference type="AlphaFoldDB" id="A0A0H5P5K2"/>
<evidence type="ECO:0000313" key="4">
    <source>
        <dbReference type="Proteomes" id="UP000057820"/>
    </source>
</evidence>